<dbReference type="AlphaFoldDB" id="A0A4C1SH28"/>
<keyword evidence="2 5" id="KW-0812">Transmembrane</keyword>
<feature type="domain" description="Amino acid permease/ SLC12A" evidence="6">
    <location>
        <begin position="141"/>
        <end position="188"/>
    </location>
</feature>
<gene>
    <name evidence="7" type="primary">slc7a2</name>
    <name evidence="7" type="ORF">EVAR_68345_1</name>
</gene>
<dbReference type="Proteomes" id="UP000299102">
    <property type="component" value="Unassembled WGS sequence"/>
</dbReference>
<comment type="caution">
    <text evidence="7">The sequence shown here is derived from an EMBL/GenBank/DDBJ whole genome shotgun (WGS) entry which is preliminary data.</text>
</comment>
<dbReference type="GO" id="GO:0097638">
    <property type="term" value="P:L-arginine import across plasma membrane"/>
    <property type="evidence" value="ECO:0007669"/>
    <property type="project" value="TreeGrafter"/>
</dbReference>
<reference evidence="7 8" key="1">
    <citation type="journal article" date="2019" name="Commun. Biol.">
        <title>The bagworm genome reveals a unique fibroin gene that provides high tensile strength.</title>
        <authorList>
            <person name="Kono N."/>
            <person name="Nakamura H."/>
            <person name="Ohtoshi R."/>
            <person name="Tomita M."/>
            <person name="Numata K."/>
            <person name="Arakawa K."/>
        </authorList>
    </citation>
    <scope>NUCLEOTIDE SEQUENCE [LARGE SCALE GENOMIC DNA]</scope>
</reference>
<dbReference type="GO" id="GO:0000064">
    <property type="term" value="F:L-ornithine transmembrane transporter activity"/>
    <property type="evidence" value="ECO:0007669"/>
    <property type="project" value="TreeGrafter"/>
</dbReference>
<dbReference type="GO" id="GO:0005886">
    <property type="term" value="C:plasma membrane"/>
    <property type="evidence" value="ECO:0007669"/>
    <property type="project" value="TreeGrafter"/>
</dbReference>
<evidence type="ECO:0000256" key="5">
    <source>
        <dbReference type="SAM" id="Phobius"/>
    </source>
</evidence>
<dbReference type="STRING" id="151549.A0A4C1SH28"/>
<comment type="subcellular location">
    <subcellularLocation>
        <location evidence="1">Membrane</location>
        <topology evidence="1">Multi-pass membrane protein</topology>
    </subcellularLocation>
</comment>
<keyword evidence="4 5" id="KW-0472">Membrane</keyword>
<feature type="non-terminal residue" evidence="7">
    <location>
        <position position="265"/>
    </location>
</feature>
<dbReference type="GO" id="GO:0061459">
    <property type="term" value="F:L-arginine transmembrane transporter activity"/>
    <property type="evidence" value="ECO:0007669"/>
    <property type="project" value="TreeGrafter"/>
</dbReference>
<evidence type="ECO:0000313" key="8">
    <source>
        <dbReference type="Proteomes" id="UP000299102"/>
    </source>
</evidence>
<feature type="transmembrane region" description="Helical" evidence="5">
    <location>
        <begin position="193"/>
        <end position="212"/>
    </location>
</feature>
<protein>
    <submittedName>
        <fullName evidence="7">Cationic amino acid transporter 2</fullName>
    </submittedName>
</protein>
<evidence type="ECO:0000256" key="4">
    <source>
        <dbReference type="ARBA" id="ARBA00023136"/>
    </source>
</evidence>
<feature type="transmembrane region" description="Helical" evidence="5">
    <location>
        <begin position="96"/>
        <end position="117"/>
    </location>
</feature>
<dbReference type="InterPro" id="IPR002293">
    <property type="entry name" value="AA/rel_permease1"/>
</dbReference>
<name>A0A4C1SH28_EUMVA</name>
<evidence type="ECO:0000259" key="6">
    <source>
        <dbReference type="Pfam" id="PF00324"/>
    </source>
</evidence>
<dbReference type="InterPro" id="IPR004841">
    <property type="entry name" value="AA-permease/SLC12A_dom"/>
</dbReference>
<feature type="transmembrane region" description="Helical" evidence="5">
    <location>
        <begin position="218"/>
        <end position="239"/>
    </location>
</feature>
<dbReference type="PANTHER" id="PTHR43243">
    <property type="entry name" value="INNER MEMBRANE TRANSPORTER YGJI-RELATED"/>
    <property type="match status" value="1"/>
</dbReference>
<evidence type="ECO:0000256" key="2">
    <source>
        <dbReference type="ARBA" id="ARBA00022692"/>
    </source>
</evidence>
<feature type="transmembrane region" description="Helical" evidence="5">
    <location>
        <begin position="33"/>
        <end position="53"/>
    </location>
</feature>
<dbReference type="Pfam" id="PF00324">
    <property type="entry name" value="AA_permease"/>
    <property type="match status" value="1"/>
</dbReference>
<proteinExistence type="predicted"/>
<evidence type="ECO:0000313" key="7">
    <source>
        <dbReference type="EMBL" id="GBP00488.1"/>
    </source>
</evidence>
<dbReference type="OrthoDB" id="3900342at2759"/>
<dbReference type="GO" id="GO:0015189">
    <property type="term" value="F:L-lysine transmembrane transporter activity"/>
    <property type="evidence" value="ECO:0007669"/>
    <property type="project" value="TreeGrafter"/>
</dbReference>
<dbReference type="EMBL" id="BGZK01003363">
    <property type="protein sequence ID" value="GBP00488.1"/>
    <property type="molecule type" value="Genomic_DNA"/>
</dbReference>
<feature type="transmembrane region" description="Helical" evidence="5">
    <location>
        <begin position="59"/>
        <end position="84"/>
    </location>
</feature>
<organism evidence="7 8">
    <name type="scientific">Eumeta variegata</name>
    <name type="common">Bagworm moth</name>
    <name type="synonym">Eumeta japonica</name>
    <dbReference type="NCBI Taxonomy" id="151549"/>
    <lineage>
        <taxon>Eukaryota</taxon>
        <taxon>Metazoa</taxon>
        <taxon>Ecdysozoa</taxon>
        <taxon>Arthropoda</taxon>
        <taxon>Hexapoda</taxon>
        <taxon>Insecta</taxon>
        <taxon>Pterygota</taxon>
        <taxon>Neoptera</taxon>
        <taxon>Endopterygota</taxon>
        <taxon>Lepidoptera</taxon>
        <taxon>Glossata</taxon>
        <taxon>Ditrysia</taxon>
        <taxon>Tineoidea</taxon>
        <taxon>Psychidae</taxon>
        <taxon>Oiketicinae</taxon>
        <taxon>Eumeta</taxon>
    </lineage>
</organism>
<accession>A0A4C1SH28</accession>
<evidence type="ECO:0000256" key="3">
    <source>
        <dbReference type="ARBA" id="ARBA00022989"/>
    </source>
</evidence>
<dbReference type="Pfam" id="PF13520">
    <property type="entry name" value="AA_permease_2"/>
    <property type="match status" value="1"/>
</dbReference>
<dbReference type="PANTHER" id="PTHR43243:SF103">
    <property type="entry name" value="LOW AFFINITY CATIONIC AMINO ACID TRANSPORTER 2-LIKE PROTEIN"/>
    <property type="match status" value="1"/>
</dbReference>
<keyword evidence="3 5" id="KW-1133">Transmembrane helix</keyword>
<keyword evidence="8" id="KW-1185">Reference proteome</keyword>
<dbReference type="Gene3D" id="1.20.1740.10">
    <property type="entry name" value="Amino acid/polyamine transporter I"/>
    <property type="match status" value="3"/>
</dbReference>
<evidence type="ECO:0000256" key="1">
    <source>
        <dbReference type="ARBA" id="ARBA00004141"/>
    </source>
</evidence>
<sequence>MSLLGFKSIYNILTRKKPIEDSSESKLAKVLSAFDLTTLGIGSTLGVGVYVLAGQVSKIYAGPAVVFSFLIAAIASIFAGLCYAEFGARVPRAGSAYVYSYVTIGEFIAFIIGWNLILEYAIVSTRNWALPKSSIPDGYGNGGFAPYGFSGVIRGAAICFYGFIGFDCIATAGEEAKNPKKSIPFAFKRKTPLNSTLLTGFLTGAFAAIFNLKQLMNMMSIGTFLAYSMVAACVLILRYENDEKRDSRYFINGRILNNSNDNNKR</sequence>